<gene>
    <name evidence="1" type="ORF">NIES80_15250</name>
</gene>
<protein>
    <recommendedName>
        <fullName evidence="3">DUF4335 domain-containing protein</fullName>
    </recommendedName>
</protein>
<dbReference type="OrthoDB" id="425813at2"/>
<dbReference type="Proteomes" id="UP000299367">
    <property type="component" value="Unassembled WGS sequence"/>
</dbReference>
<dbReference type="RefSeq" id="WP_137907507.1">
    <property type="nucleotide sequence ID" value="NZ_BJCF01000012.1"/>
</dbReference>
<proteinExistence type="predicted"/>
<evidence type="ECO:0000313" key="2">
    <source>
        <dbReference type="Proteomes" id="UP000299367"/>
    </source>
</evidence>
<sequence>MSSSNSVIRRYTAPTCTLEIWAQNSSLSRWVEKNVIRDLSFRLQFDHPGLSEAAQILIQGDHRQLEVLCDTVTSYVQKLLQESTADFSVTLSNADNSNTTLALESKDVLTSVLPAQIIPSLHDQTTKGKVYLEPSYNLTHKLFLGDLANQTSGSVIELSLLQLFDLATVIDEYSSNMMVLPTISTETTRPSLPQWVPIAAILVVAASLAPFTWQYAQKISPNQQKIAKNNHTDPEKVKELSPTIADTWPTPPVNLNTPGIPLIPPLANSTIPSAPLSFPNGTIPAAPKTSPQPALTIPPNTLSYPVTPQVPINIVPNPPGNSSGITAKSGINSTKPKNLPSTKNNIPFSVYTLPPSIASIPNQSFSNIPNTLPSPYPTELKQETVGITTPNQDSLSKNNNNLVSRLRAATKTTSTLGTSGTQASNSKTLFDTTQIAEAREYLNKRWQPPTGLDQTLEYSVTLGVDGTIERIEPLNPSAREYIDSSGIPEIGKPFVSSNKSGQSLKIRVVLSPDSQVQTFPETP</sequence>
<dbReference type="InterPro" id="IPR025569">
    <property type="entry name" value="DUF4335"/>
</dbReference>
<accession>A0A480AF52</accession>
<organism evidence="1 2">
    <name type="scientific">Dolichospermum planctonicum</name>
    <dbReference type="NCBI Taxonomy" id="136072"/>
    <lineage>
        <taxon>Bacteria</taxon>
        <taxon>Bacillati</taxon>
        <taxon>Cyanobacteriota</taxon>
        <taxon>Cyanophyceae</taxon>
        <taxon>Nostocales</taxon>
        <taxon>Aphanizomenonaceae</taxon>
        <taxon>Dolichospermum</taxon>
    </lineage>
</organism>
<dbReference type="EMBL" id="BJCF01000012">
    <property type="protein sequence ID" value="GCL41828.1"/>
    <property type="molecule type" value="Genomic_DNA"/>
</dbReference>
<evidence type="ECO:0008006" key="3">
    <source>
        <dbReference type="Google" id="ProtNLM"/>
    </source>
</evidence>
<dbReference type="AlphaFoldDB" id="A0A480AF52"/>
<reference evidence="2" key="1">
    <citation type="submission" date="2019-02" db="EMBL/GenBank/DDBJ databases">
        <title>Draft genome sequence of Dolichospermum planctonicum NIES-80.</title>
        <authorList>
            <person name="Yamaguchi H."/>
            <person name="Suzuki S."/>
            <person name="Kawachi M."/>
        </authorList>
    </citation>
    <scope>NUCLEOTIDE SEQUENCE [LARGE SCALE GENOMIC DNA]</scope>
    <source>
        <strain evidence="2">NIES-80</strain>
    </source>
</reference>
<evidence type="ECO:0000313" key="1">
    <source>
        <dbReference type="EMBL" id="GCL41828.1"/>
    </source>
</evidence>
<name>A0A480AF52_9CYAN</name>
<comment type="caution">
    <text evidence="1">The sequence shown here is derived from an EMBL/GenBank/DDBJ whole genome shotgun (WGS) entry which is preliminary data.</text>
</comment>
<dbReference type="Pfam" id="PF14233">
    <property type="entry name" value="DUF4335"/>
    <property type="match status" value="1"/>
</dbReference>